<dbReference type="InterPro" id="IPR003961">
    <property type="entry name" value="FN3_dom"/>
</dbReference>
<organism evidence="6 7">
    <name type="scientific">Hermetia illucens</name>
    <name type="common">Black soldier fly</name>
    <dbReference type="NCBI Taxonomy" id="343691"/>
    <lineage>
        <taxon>Eukaryota</taxon>
        <taxon>Metazoa</taxon>
        <taxon>Ecdysozoa</taxon>
        <taxon>Arthropoda</taxon>
        <taxon>Hexapoda</taxon>
        <taxon>Insecta</taxon>
        <taxon>Pterygota</taxon>
        <taxon>Neoptera</taxon>
        <taxon>Endopterygota</taxon>
        <taxon>Diptera</taxon>
        <taxon>Brachycera</taxon>
        <taxon>Stratiomyomorpha</taxon>
        <taxon>Stratiomyidae</taxon>
        <taxon>Hermetiinae</taxon>
        <taxon>Hermetia</taxon>
    </lineage>
</organism>
<dbReference type="InterPro" id="IPR036116">
    <property type="entry name" value="FN3_sf"/>
</dbReference>
<evidence type="ECO:0000256" key="3">
    <source>
        <dbReference type="SAM" id="SignalP"/>
    </source>
</evidence>
<dbReference type="CDD" id="cd00096">
    <property type="entry name" value="Ig"/>
    <property type="match status" value="2"/>
</dbReference>
<dbReference type="EMBL" id="LR899012">
    <property type="protein sequence ID" value="CAD7087963.1"/>
    <property type="molecule type" value="Genomic_DNA"/>
</dbReference>
<dbReference type="OMA" id="DHYVNAV"/>
<dbReference type="InterPro" id="IPR003599">
    <property type="entry name" value="Ig_sub"/>
</dbReference>
<dbReference type="GO" id="GO:0007156">
    <property type="term" value="P:homophilic cell adhesion via plasma membrane adhesion molecules"/>
    <property type="evidence" value="ECO:0007669"/>
    <property type="project" value="TreeGrafter"/>
</dbReference>
<dbReference type="InterPro" id="IPR013783">
    <property type="entry name" value="Ig-like_fold"/>
</dbReference>
<name>A0A7R8YWI5_HERIL</name>
<dbReference type="InterPro" id="IPR013098">
    <property type="entry name" value="Ig_I-set"/>
</dbReference>
<dbReference type="Pfam" id="PF13927">
    <property type="entry name" value="Ig_3"/>
    <property type="match status" value="2"/>
</dbReference>
<dbReference type="CDD" id="cd00063">
    <property type="entry name" value="FN3"/>
    <property type="match status" value="1"/>
</dbReference>
<dbReference type="GO" id="GO:0030424">
    <property type="term" value="C:axon"/>
    <property type="evidence" value="ECO:0007669"/>
    <property type="project" value="TreeGrafter"/>
</dbReference>
<dbReference type="Proteomes" id="UP000594454">
    <property type="component" value="Chromosome 4"/>
</dbReference>
<feature type="signal peptide" evidence="3">
    <location>
        <begin position="1"/>
        <end position="17"/>
    </location>
</feature>
<feature type="domain" description="Ig-like" evidence="4">
    <location>
        <begin position="29"/>
        <end position="119"/>
    </location>
</feature>
<evidence type="ECO:0000313" key="7">
    <source>
        <dbReference type="Proteomes" id="UP000594454"/>
    </source>
</evidence>
<dbReference type="InParanoid" id="A0A7R8YWI5"/>
<dbReference type="OrthoDB" id="10062932at2759"/>
<evidence type="ECO:0000259" key="5">
    <source>
        <dbReference type="PROSITE" id="PS50853"/>
    </source>
</evidence>
<dbReference type="PANTHER" id="PTHR45080">
    <property type="entry name" value="CONTACTIN 5"/>
    <property type="match status" value="1"/>
</dbReference>
<feature type="chain" id="PRO_5030941859" evidence="3">
    <location>
        <begin position="18"/>
        <end position="496"/>
    </location>
</feature>
<dbReference type="Pfam" id="PF00041">
    <property type="entry name" value="fn3"/>
    <property type="match status" value="1"/>
</dbReference>
<dbReference type="InterPro" id="IPR003598">
    <property type="entry name" value="Ig_sub2"/>
</dbReference>
<keyword evidence="3" id="KW-0732">Signal</keyword>
<dbReference type="SMART" id="SM00060">
    <property type="entry name" value="FN3"/>
    <property type="match status" value="1"/>
</dbReference>
<proteinExistence type="predicted"/>
<evidence type="ECO:0000256" key="1">
    <source>
        <dbReference type="ARBA" id="ARBA00022737"/>
    </source>
</evidence>
<dbReference type="FunFam" id="2.60.40.10:FF:002326">
    <property type="entry name" value="GH03113p"/>
    <property type="match status" value="1"/>
</dbReference>
<protein>
    <submittedName>
        <fullName evidence="6">Uncharacterized protein</fullName>
    </submittedName>
</protein>
<dbReference type="SUPFAM" id="SSF48726">
    <property type="entry name" value="Immunoglobulin"/>
    <property type="match status" value="3"/>
</dbReference>
<dbReference type="InterPro" id="IPR050958">
    <property type="entry name" value="Cell_Adh-Cytoskel_Orgn"/>
</dbReference>
<dbReference type="InterPro" id="IPR036179">
    <property type="entry name" value="Ig-like_dom_sf"/>
</dbReference>
<dbReference type="InterPro" id="IPR007110">
    <property type="entry name" value="Ig-like_dom"/>
</dbReference>
<accession>A0A7R8YWI5</accession>
<dbReference type="PROSITE" id="PS50853">
    <property type="entry name" value="FN3"/>
    <property type="match status" value="1"/>
</dbReference>
<dbReference type="GO" id="GO:0043025">
    <property type="term" value="C:neuronal cell body"/>
    <property type="evidence" value="ECO:0007669"/>
    <property type="project" value="TreeGrafter"/>
</dbReference>
<dbReference type="GO" id="GO:0008046">
    <property type="term" value="F:axon guidance receptor activity"/>
    <property type="evidence" value="ECO:0007669"/>
    <property type="project" value="TreeGrafter"/>
</dbReference>
<dbReference type="SUPFAM" id="SSF49265">
    <property type="entry name" value="Fibronectin type III"/>
    <property type="match status" value="1"/>
</dbReference>
<dbReference type="PANTHER" id="PTHR45080:SF4">
    <property type="entry name" value="GH03113P"/>
    <property type="match status" value="1"/>
</dbReference>
<feature type="domain" description="Fibronectin type-III" evidence="5">
    <location>
        <begin position="319"/>
        <end position="431"/>
    </location>
</feature>
<gene>
    <name evidence="6" type="ORF">HERILL_LOCUS10635</name>
</gene>
<feature type="domain" description="Ig-like" evidence="4">
    <location>
        <begin position="216"/>
        <end position="317"/>
    </location>
</feature>
<evidence type="ECO:0000313" key="6">
    <source>
        <dbReference type="EMBL" id="CAD7087963.1"/>
    </source>
</evidence>
<dbReference type="GO" id="GO:0050808">
    <property type="term" value="P:synapse organization"/>
    <property type="evidence" value="ECO:0007669"/>
    <property type="project" value="TreeGrafter"/>
</dbReference>
<dbReference type="PROSITE" id="PS50835">
    <property type="entry name" value="IG_LIKE"/>
    <property type="match status" value="3"/>
</dbReference>
<dbReference type="Gene3D" id="2.60.40.10">
    <property type="entry name" value="Immunoglobulins"/>
    <property type="match status" value="4"/>
</dbReference>
<dbReference type="Pfam" id="PF07679">
    <property type="entry name" value="I-set"/>
    <property type="match status" value="1"/>
</dbReference>
<keyword evidence="7" id="KW-1185">Reference proteome</keyword>
<sequence length="496" mass="56016">MIKFIFLAVYSLGVVWCQLDFGDDKVVNKNFKSAPTTIKTYENDTVLLPCNYNTPSRYVRWHRDDVLLVDSRHPEIPPPERVHLWTNGSLQVSRVKDADSGEYYCEVMAEGGRQAVQIHAIEVQYPPAVLASPNGVVELPVGSVFEILCEARGFPIPIITWRRNGIEEPNEKMNNRRRLLVEVESRDMAGLIECIANNGVGQPAVDGVHLSVLFKPEVKAVTNVVHTKIGMRAHLECVVEAAPAATVHWFHHGVPVQPDIRIARHDSELQTNHSLAHYFTESKHILVIKKVKDHDLGMYECRAENRVGFKGEVIELTGRPMACVFKSSPIASTPTTHNLIWQTESLSPIIEYKLKFRQVPSGNVTPQNRFLNVGWNELTIPSEFSEGPMHTTSYSLKGLQPASVYEVAVTSRNRYGWSDNSKIVRFATGGEIQLENYSTESDIHYEDMEDNYITDLTTQNQDYIRYAKTLSQYESSKTSKINLSIFVILGAMLIFL</sequence>
<keyword evidence="1" id="KW-0677">Repeat</keyword>
<evidence type="ECO:0000256" key="2">
    <source>
        <dbReference type="ARBA" id="ARBA00023319"/>
    </source>
</evidence>
<dbReference type="AlphaFoldDB" id="A0A7R8YWI5"/>
<reference evidence="6 7" key="1">
    <citation type="submission" date="2020-11" db="EMBL/GenBank/DDBJ databases">
        <authorList>
            <person name="Wallbank WR R."/>
            <person name="Pardo Diaz C."/>
            <person name="Kozak K."/>
            <person name="Martin S."/>
            <person name="Jiggins C."/>
            <person name="Moest M."/>
            <person name="Warren A I."/>
            <person name="Generalovic N T."/>
            <person name="Byers J.R.P. K."/>
            <person name="Montejo-Kovacevich G."/>
            <person name="Yen C E."/>
        </authorList>
    </citation>
    <scope>NUCLEOTIDE SEQUENCE [LARGE SCALE GENOMIC DNA]</scope>
</reference>
<dbReference type="SMART" id="SM00409">
    <property type="entry name" value="IG"/>
    <property type="match status" value="3"/>
</dbReference>
<dbReference type="SMART" id="SM00408">
    <property type="entry name" value="IGc2"/>
    <property type="match status" value="3"/>
</dbReference>
<dbReference type="GO" id="GO:0005886">
    <property type="term" value="C:plasma membrane"/>
    <property type="evidence" value="ECO:0007669"/>
    <property type="project" value="TreeGrafter"/>
</dbReference>
<keyword evidence="2" id="KW-0393">Immunoglobulin domain</keyword>
<feature type="domain" description="Ig-like" evidence="4">
    <location>
        <begin position="127"/>
        <end position="211"/>
    </location>
</feature>
<dbReference type="FunCoup" id="A0A7R8YWI5">
    <property type="interactions" value="6"/>
</dbReference>
<evidence type="ECO:0000259" key="4">
    <source>
        <dbReference type="PROSITE" id="PS50835"/>
    </source>
</evidence>